<dbReference type="EMBL" id="JACXVP010000006">
    <property type="protein sequence ID" value="KAG5598678.1"/>
    <property type="molecule type" value="Genomic_DNA"/>
</dbReference>
<dbReference type="AlphaFoldDB" id="A0A9J5YI54"/>
<sequence>MISKTRPSCAKVKVLVDLLIFWENTWEGTLVESSHQHIFINFKQEGGQIEVIITTIFAKCDDNMREELWDTLQHIAANNKPWLVGGYFNVILTQEKKLGGLPICNREISAFAQCIASCDFLALFPTNEVTHLVKQGSDHAALHLKCNVTE</sequence>
<dbReference type="InterPro" id="IPR036691">
    <property type="entry name" value="Endo/exonu/phosph_ase_sf"/>
</dbReference>
<name>A0A9J5YI54_SOLCO</name>
<evidence type="ECO:0008006" key="3">
    <source>
        <dbReference type="Google" id="ProtNLM"/>
    </source>
</evidence>
<evidence type="ECO:0000313" key="1">
    <source>
        <dbReference type="EMBL" id="KAG5598678.1"/>
    </source>
</evidence>
<proteinExistence type="predicted"/>
<dbReference type="OrthoDB" id="1002480at2759"/>
<reference evidence="1 2" key="1">
    <citation type="submission" date="2020-09" db="EMBL/GenBank/DDBJ databases">
        <title>De no assembly of potato wild relative species, Solanum commersonii.</title>
        <authorList>
            <person name="Cho K."/>
        </authorList>
    </citation>
    <scope>NUCLEOTIDE SEQUENCE [LARGE SCALE GENOMIC DNA]</scope>
    <source>
        <strain evidence="1">LZ3.2</strain>
        <tissue evidence="1">Leaf</tissue>
    </source>
</reference>
<protein>
    <recommendedName>
        <fullName evidence="3">Endonuclease/exonuclease/phosphatase domain-containing protein</fullName>
    </recommendedName>
</protein>
<dbReference type="SUPFAM" id="SSF56219">
    <property type="entry name" value="DNase I-like"/>
    <property type="match status" value="1"/>
</dbReference>
<gene>
    <name evidence="1" type="ORF">H5410_030048</name>
</gene>
<organism evidence="1 2">
    <name type="scientific">Solanum commersonii</name>
    <name type="common">Commerson's wild potato</name>
    <name type="synonym">Commerson's nightshade</name>
    <dbReference type="NCBI Taxonomy" id="4109"/>
    <lineage>
        <taxon>Eukaryota</taxon>
        <taxon>Viridiplantae</taxon>
        <taxon>Streptophyta</taxon>
        <taxon>Embryophyta</taxon>
        <taxon>Tracheophyta</taxon>
        <taxon>Spermatophyta</taxon>
        <taxon>Magnoliopsida</taxon>
        <taxon>eudicotyledons</taxon>
        <taxon>Gunneridae</taxon>
        <taxon>Pentapetalae</taxon>
        <taxon>asterids</taxon>
        <taxon>lamiids</taxon>
        <taxon>Solanales</taxon>
        <taxon>Solanaceae</taxon>
        <taxon>Solanoideae</taxon>
        <taxon>Solaneae</taxon>
        <taxon>Solanum</taxon>
    </lineage>
</organism>
<accession>A0A9J5YI54</accession>
<dbReference type="Proteomes" id="UP000824120">
    <property type="component" value="Chromosome 6"/>
</dbReference>
<dbReference type="Gene3D" id="3.60.10.10">
    <property type="entry name" value="Endonuclease/exonuclease/phosphatase"/>
    <property type="match status" value="1"/>
</dbReference>
<keyword evidence="2" id="KW-1185">Reference proteome</keyword>
<evidence type="ECO:0000313" key="2">
    <source>
        <dbReference type="Proteomes" id="UP000824120"/>
    </source>
</evidence>
<comment type="caution">
    <text evidence="1">The sequence shown here is derived from an EMBL/GenBank/DDBJ whole genome shotgun (WGS) entry which is preliminary data.</text>
</comment>